<feature type="domain" description="AMP-dependent synthetase/ligase" evidence="3">
    <location>
        <begin position="47"/>
        <end position="393"/>
    </location>
</feature>
<sequence length="550" mass="60081">MNAVVANAGQWAQVIVRFGSSADIGTKVMEKNLAGACSLYEEFCIVAEKFRESVALVYGDESLTYLQLRARVDVTADILRMHGIDRGQAFALYGRNCPEFLYCYLAAAKIGAVFVSINANVTESEVGYILKHSDARLMFHDEFVAEVANTSALRHLSRPLEELKRSVPAESSFLYEPVDPSDDLLIVYTSGSTGAPKAVVLTHAAQIGAARSMADFWSLNPGDATVVAAPMGFLLGLSTSALVPMLSGVKVVLNKRFHPGEVLEALAKYNATLFHGVPTMYSMMLDYSVQQNRTFDLSSMRVMICSGAPMPDEMVQQFTNRFGKMPQNYFGMTECYPLVGTYASDEEFPPKGAVGRLAPGARVKFLDTEGRECSPGMVGEMYARASSMLKRYHKAADLTKAALVDGWFRTGDNGYVSLDGFIYITGRLKDLIIRGGANIAPLEVENALLKNANVQSVAVVGVPDRIYGEVPVAFVVKQRGAVVSSEDLIEFSKKQLADFKVPTMILFRDELPLGKTGKIDKNQLKIDWQMEISSVEGVSSVEHGQRSRGA</sequence>
<dbReference type="InterPro" id="IPR042099">
    <property type="entry name" value="ANL_N_sf"/>
</dbReference>
<evidence type="ECO:0000313" key="5">
    <source>
        <dbReference type="EMBL" id="MEO1752989.1"/>
    </source>
</evidence>
<dbReference type="Proteomes" id="UP001462961">
    <property type="component" value="Unassembled WGS sequence"/>
</dbReference>
<keyword evidence="6" id="KW-1185">Reference proteome</keyword>
<comment type="caution">
    <text evidence="5">The sequence shown here is derived from an EMBL/GenBank/DDBJ whole genome shotgun (WGS) entry which is preliminary data.</text>
</comment>
<keyword evidence="2" id="KW-0436">Ligase</keyword>
<dbReference type="PANTHER" id="PTHR43201:SF5">
    <property type="entry name" value="MEDIUM-CHAIN ACYL-COA LIGASE ACSF2, MITOCHONDRIAL"/>
    <property type="match status" value="1"/>
</dbReference>
<dbReference type="InterPro" id="IPR000873">
    <property type="entry name" value="AMP-dep_synth/lig_dom"/>
</dbReference>
<accession>A0ABV0DPS3</accession>
<dbReference type="Pfam" id="PF00501">
    <property type="entry name" value="AMP-binding"/>
    <property type="match status" value="1"/>
</dbReference>
<dbReference type="PROSITE" id="PS00455">
    <property type="entry name" value="AMP_BINDING"/>
    <property type="match status" value="1"/>
</dbReference>
<evidence type="ECO:0000256" key="2">
    <source>
        <dbReference type="ARBA" id="ARBA00022598"/>
    </source>
</evidence>
<dbReference type="PANTHER" id="PTHR43201">
    <property type="entry name" value="ACYL-COA SYNTHETASE"/>
    <property type="match status" value="1"/>
</dbReference>
<evidence type="ECO:0000259" key="3">
    <source>
        <dbReference type="Pfam" id="PF00501"/>
    </source>
</evidence>
<dbReference type="InterPro" id="IPR045851">
    <property type="entry name" value="AMP-bd_C_sf"/>
</dbReference>
<protein>
    <submittedName>
        <fullName evidence="5">AMP-binding protein</fullName>
    </submittedName>
</protein>
<name>A0ABV0DPS3_9BURK</name>
<dbReference type="Pfam" id="PF13193">
    <property type="entry name" value="AMP-binding_C"/>
    <property type="match status" value="1"/>
</dbReference>
<dbReference type="Gene3D" id="3.40.50.12780">
    <property type="entry name" value="N-terminal domain of ligase-like"/>
    <property type="match status" value="1"/>
</dbReference>
<dbReference type="RefSeq" id="WP_107201769.1">
    <property type="nucleotide sequence ID" value="NZ_CP015959.1"/>
</dbReference>
<evidence type="ECO:0000256" key="1">
    <source>
        <dbReference type="ARBA" id="ARBA00006432"/>
    </source>
</evidence>
<dbReference type="InterPro" id="IPR025110">
    <property type="entry name" value="AMP-bd_C"/>
</dbReference>
<gene>
    <name evidence="5" type="ORF">VOI32_03495</name>
</gene>
<evidence type="ECO:0000259" key="4">
    <source>
        <dbReference type="Pfam" id="PF13193"/>
    </source>
</evidence>
<dbReference type="InterPro" id="IPR020845">
    <property type="entry name" value="AMP-binding_CS"/>
</dbReference>
<dbReference type="EMBL" id="JAYLVJ010000003">
    <property type="protein sequence ID" value="MEO1752989.1"/>
    <property type="molecule type" value="Genomic_DNA"/>
</dbReference>
<dbReference type="Gene3D" id="3.30.300.30">
    <property type="match status" value="1"/>
</dbReference>
<comment type="similarity">
    <text evidence="1">Belongs to the ATP-dependent AMP-binding enzyme family.</text>
</comment>
<organism evidence="5 6">
    <name type="scientific">Paraburkholderia caribensis</name>
    <dbReference type="NCBI Taxonomy" id="75105"/>
    <lineage>
        <taxon>Bacteria</taxon>
        <taxon>Pseudomonadati</taxon>
        <taxon>Pseudomonadota</taxon>
        <taxon>Betaproteobacteria</taxon>
        <taxon>Burkholderiales</taxon>
        <taxon>Burkholderiaceae</taxon>
        <taxon>Paraburkholderia</taxon>
    </lineage>
</organism>
<feature type="domain" description="AMP-binding enzyme C-terminal" evidence="4">
    <location>
        <begin position="443"/>
        <end position="518"/>
    </location>
</feature>
<dbReference type="SUPFAM" id="SSF56801">
    <property type="entry name" value="Acetyl-CoA synthetase-like"/>
    <property type="match status" value="1"/>
</dbReference>
<proteinExistence type="inferred from homology"/>
<reference evidence="5 6" key="1">
    <citation type="submission" date="2024-01" db="EMBL/GenBank/DDBJ databases">
        <title>The diversity of rhizobia nodulating Mimosa spp. in eleven states of Brazil covering several biomes is determined by host plant, location, and edaphic factors.</title>
        <authorList>
            <person name="Rouws L."/>
            <person name="Barauna A."/>
            <person name="Beukes C."/>
            <person name="De Faria S.M."/>
            <person name="Gross E."/>
            <person name="Dos Reis Junior F.B."/>
            <person name="Simon M."/>
            <person name="Maluk M."/>
            <person name="Odee D.W."/>
            <person name="Kenicer G."/>
            <person name="Young J.P.W."/>
            <person name="Reis V.M."/>
            <person name="Zilli J."/>
            <person name="James E.K."/>
        </authorList>
    </citation>
    <scope>NUCLEOTIDE SEQUENCE [LARGE SCALE GENOMIC DNA]</scope>
    <source>
        <strain evidence="5 6">JHI1651</strain>
    </source>
</reference>
<evidence type="ECO:0000313" key="6">
    <source>
        <dbReference type="Proteomes" id="UP001462961"/>
    </source>
</evidence>